<feature type="domain" description="ABC transporter" evidence="4">
    <location>
        <begin position="65"/>
        <end position="306"/>
    </location>
</feature>
<dbReference type="Gene3D" id="3.40.50.300">
    <property type="entry name" value="P-loop containing nucleotide triphosphate hydrolases"/>
    <property type="match status" value="1"/>
</dbReference>
<accession>A0AAV9IMX3</accession>
<evidence type="ECO:0000256" key="2">
    <source>
        <dbReference type="ARBA" id="ARBA00022741"/>
    </source>
</evidence>
<dbReference type="GO" id="GO:0016887">
    <property type="term" value="F:ATP hydrolysis activity"/>
    <property type="evidence" value="ECO:0007669"/>
    <property type="project" value="InterPro"/>
</dbReference>
<comment type="caution">
    <text evidence="5">The sequence shown here is derived from an EMBL/GenBank/DDBJ whole genome shotgun (WGS) entry which is preliminary data.</text>
</comment>
<evidence type="ECO:0000256" key="3">
    <source>
        <dbReference type="ARBA" id="ARBA00022840"/>
    </source>
</evidence>
<dbReference type="InterPro" id="IPR003439">
    <property type="entry name" value="ABC_transporter-like_ATP-bd"/>
</dbReference>
<dbReference type="AlphaFoldDB" id="A0AAV9IMX3"/>
<dbReference type="PROSITE" id="PS50893">
    <property type="entry name" value="ABC_TRANSPORTER_2"/>
    <property type="match status" value="1"/>
</dbReference>
<dbReference type="EMBL" id="JANCYU010000065">
    <property type="protein sequence ID" value="KAK4528496.1"/>
    <property type="molecule type" value="Genomic_DNA"/>
</dbReference>
<dbReference type="Pfam" id="PF00005">
    <property type="entry name" value="ABC_tran"/>
    <property type="match status" value="1"/>
</dbReference>
<proteinExistence type="predicted"/>
<dbReference type="SUPFAM" id="SSF52540">
    <property type="entry name" value="P-loop containing nucleoside triphosphate hydrolases"/>
    <property type="match status" value="1"/>
</dbReference>
<keyword evidence="3" id="KW-0067">ATP-binding</keyword>
<reference evidence="5 6" key="1">
    <citation type="submission" date="2022-07" db="EMBL/GenBank/DDBJ databases">
        <title>Genome-wide signatures of adaptation to extreme environments.</title>
        <authorList>
            <person name="Cho C.H."/>
            <person name="Yoon H.S."/>
        </authorList>
    </citation>
    <scope>NUCLEOTIDE SEQUENCE [LARGE SCALE GENOMIC DNA]</scope>
    <source>
        <strain evidence="5 6">108.79 E11</strain>
    </source>
</reference>
<dbReference type="Proteomes" id="UP001300502">
    <property type="component" value="Unassembled WGS sequence"/>
</dbReference>
<evidence type="ECO:0000259" key="4">
    <source>
        <dbReference type="PROSITE" id="PS50893"/>
    </source>
</evidence>
<sequence length="411" mass="46178">MKALQQLVAFQHDSFLSHHKKNIFYMPSSSHWKKSSLKWSFPRRAASRPLSCHQVFEITPDKPAVVVDQLCKSFKIEKSRDSKQPSRVDSVKQVSFVANQGEVFGLLGPNASGKTTLLRCLATLIAPDSGSFEIFGVNGVEQPWLVRRMFGYVGQEESFDKVLTGREHLKLFSDLYHLSRQESRRNIESVIQLLNLEEFIDRLTGTYSGGIKRRLDLAIALLSRPPLLILDEPSVGLDVASRSIIWNVLQMYKENGGSVVLTSHYLEEVDILADQVLIIEKGRVIAQGRPRELKESLGGDRVTIRIKEFTPLEESKAALDILLKNDWVHGGNINLSMGNAIELIVSSGDMVANGIQQILRERGFQVFSYTQSKPSLGDVYLAATGRTLLEADIVGRDSRDPKRMKKERMTI</sequence>
<dbReference type="InterPro" id="IPR027417">
    <property type="entry name" value="P-loop_NTPase"/>
</dbReference>
<protein>
    <recommendedName>
        <fullName evidence="1">Probable ATP-dependent transporter ycf16</fullName>
    </recommendedName>
</protein>
<dbReference type="InterPro" id="IPR003593">
    <property type="entry name" value="AAA+_ATPase"/>
</dbReference>
<keyword evidence="2" id="KW-0547">Nucleotide-binding</keyword>
<dbReference type="SMART" id="SM00382">
    <property type="entry name" value="AAA"/>
    <property type="match status" value="1"/>
</dbReference>
<evidence type="ECO:0000313" key="5">
    <source>
        <dbReference type="EMBL" id="KAK4528496.1"/>
    </source>
</evidence>
<evidence type="ECO:0000256" key="1">
    <source>
        <dbReference type="ARBA" id="ARBA00014334"/>
    </source>
</evidence>
<gene>
    <name evidence="5" type="ORF">GAYE_SCF59G6440</name>
</gene>
<evidence type="ECO:0000313" key="6">
    <source>
        <dbReference type="Proteomes" id="UP001300502"/>
    </source>
</evidence>
<dbReference type="PANTHER" id="PTHR43582:SF5">
    <property type="entry name" value="ABC TRANSPORTER"/>
    <property type="match status" value="1"/>
</dbReference>
<name>A0AAV9IMX3_9RHOD</name>
<dbReference type="PANTHER" id="PTHR43582">
    <property type="entry name" value="LINEARMYCIN RESISTANCE ATP-BINDING PROTEIN LNRL"/>
    <property type="match status" value="1"/>
</dbReference>
<organism evidence="5 6">
    <name type="scientific">Galdieria yellowstonensis</name>
    <dbReference type="NCBI Taxonomy" id="3028027"/>
    <lineage>
        <taxon>Eukaryota</taxon>
        <taxon>Rhodophyta</taxon>
        <taxon>Bangiophyceae</taxon>
        <taxon>Galdieriales</taxon>
        <taxon>Galdieriaceae</taxon>
        <taxon>Galdieria</taxon>
    </lineage>
</organism>
<keyword evidence="6" id="KW-1185">Reference proteome</keyword>
<dbReference type="GO" id="GO:0005524">
    <property type="term" value="F:ATP binding"/>
    <property type="evidence" value="ECO:0007669"/>
    <property type="project" value="UniProtKB-KW"/>
</dbReference>